<feature type="region of interest" description="Disordered" evidence="1">
    <location>
        <begin position="103"/>
        <end position="125"/>
    </location>
</feature>
<protein>
    <recommendedName>
        <fullName evidence="5">PXPV repeat-containing protein</fullName>
    </recommendedName>
</protein>
<proteinExistence type="predicted"/>
<sequence>MLGRTPLLAALLAGLMFSADATARGSGRDAALAGAVVGAVIGGVIVANSRYERAPVYIEIGPPVPRYRYHYYEEPYPGYYSPPSYYRSYPRVVVPHYGYRPHQHKHHHRQHYRRHHRHGHYGARW</sequence>
<dbReference type="RefSeq" id="WP_213639415.1">
    <property type="nucleotide sequence ID" value="NZ_JADPMV010000001.1"/>
</dbReference>
<comment type="caution">
    <text evidence="3">The sequence shown here is derived from an EMBL/GenBank/DDBJ whole genome shotgun (WGS) entry which is preliminary data.</text>
</comment>
<accession>A0ABS5Q004</accession>
<gene>
    <name evidence="3" type="ORF">I0D00_09180</name>
</gene>
<name>A0ABS5Q004_9PSED</name>
<evidence type="ECO:0000313" key="3">
    <source>
        <dbReference type="EMBL" id="MBS7662108.1"/>
    </source>
</evidence>
<dbReference type="EMBL" id="JADPMV010000001">
    <property type="protein sequence ID" value="MBS7662108.1"/>
    <property type="molecule type" value="Genomic_DNA"/>
</dbReference>
<keyword evidence="2" id="KW-0732">Signal</keyword>
<organism evidence="3 4">
    <name type="scientific">Pseudomonas lalucatii</name>
    <dbReference type="NCBI Taxonomy" id="1424203"/>
    <lineage>
        <taxon>Bacteria</taxon>
        <taxon>Pseudomonadati</taxon>
        <taxon>Pseudomonadota</taxon>
        <taxon>Gammaproteobacteria</taxon>
        <taxon>Pseudomonadales</taxon>
        <taxon>Pseudomonadaceae</taxon>
        <taxon>Pseudomonas</taxon>
    </lineage>
</organism>
<evidence type="ECO:0000256" key="1">
    <source>
        <dbReference type="SAM" id="MobiDB-lite"/>
    </source>
</evidence>
<keyword evidence="4" id="KW-1185">Reference proteome</keyword>
<evidence type="ECO:0000256" key="2">
    <source>
        <dbReference type="SAM" id="SignalP"/>
    </source>
</evidence>
<dbReference type="Proteomes" id="UP001196601">
    <property type="component" value="Unassembled WGS sequence"/>
</dbReference>
<feature type="chain" id="PRO_5045836168" description="PXPV repeat-containing protein" evidence="2">
    <location>
        <begin position="24"/>
        <end position="125"/>
    </location>
</feature>
<feature type="signal peptide" evidence="2">
    <location>
        <begin position="1"/>
        <end position="23"/>
    </location>
</feature>
<reference evidence="3 4" key="1">
    <citation type="journal article" date="2021" name="Syst. Appl. Microbiol.">
        <title>Pseudomonas lalucatii sp. nov. isolated from Vallgornera, a karstic cave in Mallorca, Western Mediterranean.</title>
        <authorList>
            <person name="Busquets A."/>
            <person name="Mulet M."/>
            <person name="Gomila M."/>
            <person name="Garcia-Valdes E."/>
        </authorList>
    </citation>
    <scope>NUCLEOTIDE SEQUENCE [LARGE SCALE GENOMIC DNA]</scope>
    <source>
        <strain evidence="3 4">R1b54</strain>
    </source>
</reference>
<evidence type="ECO:0000313" key="4">
    <source>
        <dbReference type="Proteomes" id="UP001196601"/>
    </source>
</evidence>
<evidence type="ECO:0008006" key="5">
    <source>
        <dbReference type="Google" id="ProtNLM"/>
    </source>
</evidence>